<feature type="region of interest" description="Disordered" evidence="1">
    <location>
        <begin position="225"/>
        <end position="265"/>
    </location>
</feature>
<dbReference type="Gene3D" id="1.25.40.90">
    <property type="match status" value="1"/>
</dbReference>
<evidence type="ECO:0000256" key="1">
    <source>
        <dbReference type="SAM" id="MobiDB-lite"/>
    </source>
</evidence>
<dbReference type="AlphaFoldDB" id="A0AAV7Y633"/>
<comment type="caution">
    <text evidence="3">The sequence shown here is derived from an EMBL/GenBank/DDBJ whole genome shotgun (WGS) entry which is preliminary data.</text>
</comment>
<dbReference type="PROSITE" id="PS50942">
    <property type="entry name" value="ENTH"/>
    <property type="match status" value="1"/>
</dbReference>
<dbReference type="GO" id="GO:0006897">
    <property type="term" value="P:endocytosis"/>
    <property type="evidence" value="ECO:0007669"/>
    <property type="project" value="TreeGrafter"/>
</dbReference>
<dbReference type="GO" id="GO:0005543">
    <property type="term" value="F:phospholipid binding"/>
    <property type="evidence" value="ECO:0007669"/>
    <property type="project" value="TreeGrafter"/>
</dbReference>
<dbReference type="InterPro" id="IPR008942">
    <property type="entry name" value="ENTH_VHS"/>
</dbReference>
<dbReference type="Pfam" id="PF01417">
    <property type="entry name" value="ENTH"/>
    <property type="match status" value="1"/>
</dbReference>
<organism evidence="3 4">
    <name type="scientific">Anaeramoeba flamelloides</name>
    <dbReference type="NCBI Taxonomy" id="1746091"/>
    <lineage>
        <taxon>Eukaryota</taxon>
        <taxon>Metamonada</taxon>
        <taxon>Anaeramoebidae</taxon>
        <taxon>Anaeramoeba</taxon>
    </lineage>
</organism>
<evidence type="ECO:0000313" key="3">
    <source>
        <dbReference type="EMBL" id="KAJ3423997.1"/>
    </source>
</evidence>
<dbReference type="GO" id="GO:0005886">
    <property type="term" value="C:plasma membrane"/>
    <property type="evidence" value="ECO:0007669"/>
    <property type="project" value="TreeGrafter"/>
</dbReference>
<dbReference type="PANTHER" id="PTHR12276">
    <property type="entry name" value="EPSIN/ENT-RELATED"/>
    <property type="match status" value="1"/>
</dbReference>
<feature type="domain" description="ENTH" evidence="2">
    <location>
        <begin position="18"/>
        <end position="161"/>
    </location>
</feature>
<protein>
    <submittedName>
        <fullName evidence="3">Clathrin interactor epsin</fullName>
    </submittedName>
</protein>
<dbReference type="Proteomes" id="UP001146793">
    <property type="component" value="Unassembled WGS sequence"/>
</dbReference>
<evidence type="ECO:0000259" key="2">
    <source>
        <dbReference type="PROSITE" id="PS50942"/>
    </source>
</evidence>
<gene>
    <name evidence="3" type="ORF">M0812_29629</name>
</gene>
<accession>A0AAV7Y633</accession>
<dbReference type="GO" id="GO:0030125">
    <property type="term" value="C:clathrin vesicle coat"/>
    <property type="evidence" value="ECO:0007669"/>
    <property type="project" value="TreeGrafter"/>
</dbReference>
<sequence>MYKHKYKHKYKYININMETQHEYKDKHKDIDMYTANPKTIAINIRKFKPINLINAFIKTGELSLMQIIQETAIVLKVLWVRLFRSRKKYISIYRALLVIEYFLLNGQDTLISQIEYFKPKVKKLRSFKSKRWKNDRGLIVRNKAEKIWKLLTDHSLLRELRDEMKVKKQKTSKKVRTPRSSKSGKNRKKKRCYSDCITPRSIVSSKKKGKQIKYSEDENYYIETSSSSGESNVLMFEKRESSRKMKRKKKKKNKKKNKILNIFKK</sequence>
<dbReference type="PANTHER" id="PTHR12276:SF95">
    <property type="entry name" value="ENTH_VHS FAMILY PROTEIN"/>
    <property type="match status" value="1"/>
</dbReference>
<proteinExistence type="predicted"/>
<feature type="region of interest" description="Disordered" evidence="1">
    <location>
        <begin position="163"/>
        <end position="192"/>
    </location>
</feature>
<dbReference type="GO" id="GO:0005768">
    <property type="term" value="C:endosome"/>
    <property type="evidence" value="ECO:0007669"/>
    <property type="project" value="TreeGrafter"/>
</dbReference>
<dbReference type="InterPro" id="IPR013809">
    <property type="entry name" value="ENTH"/>
</dbReference>
<name>A0AAV7Y633_9EUKA</name>
<reference evidence="3" key="1">
    <citation type="submission" date="2022-08" db="EMBL/GenBank/DDBJ databases">
        <title>Novel sulphate-reducing endosymbionts in the free-living metamonad Anaeramoeba.</title>
        <authorList>
            <person name="Jerlstrom-Hultqvist J."/>
            <person name="Cepicka I."/>
            <person name="Gallot-Lavallee L."/>
            <person name="Salas-Leiva D."/>
            <person name="Curtis B.A."/>
            <person name="Zahonova K."/>
            <person name="Pipaliya S."/>
            <person name="Dacks J."/>
            <person name="Roger A.J."/>
        </authorList>
    </citation>
    <scope>NUCLEOTIDE SEQUENCE</scope>
    <source>
        <strain evidence="3">Busselton2</strain>
    </source>
</reference>
<feature type="compositionally biased region" description="Basic residues" evidence="1">
    <location>
        <begin position="167"/>
        <end position="191"/>
    </location>
</feature>
<dbReference type="SUPFAM" id="SSF48464">
    <property type="entry name" value="ENTH/VHS domain"/>
    <property type="match status" value="1"/>
</dbReference>
<dbReference type="EMBL" id="JANTQA010000075">
    <property type="protein sequence ID" value="KAJ3423997.1"/>
    <property type="molecule type" value="Genomic_DNA"/>
</dbReference>
<dbReference type="GO" id="GO:0030276">
    <property type="term" value="F:clathrin binding"/>
    <property type="evidence" value="ECO:0007669"/>
    <property type="project" value="TreeGrafter"/>
</dbReference>
<evidence type="ECO:0000313" key="4">
    <source>
        <dbReference type="Proteomes" id="UP001146793"/>
    </source>
</evidence>
<feature type="compositionally biased region" description="Basic residues" evidence="1">
    <location>
        <begin position="244"/>
        <end position="265"/>
    </location>
</feature>